<dbReference type="SUPFAM" id="SSF55729">
    <property type="entry name" value="Acyl-CoA N-acyltransferases (Nat)"/>
    <property type="match status" value="1"/>
</dbReference>
<dbReference type="PROSITE" id="PS51186">
    <property type="entry name" value="GNAT"/>
    <property type="match status" value="1"/>
</dbReference>
<dbReference type="AlphaFoldDB" id="A0ABD4LE90"/>
<name>A0ABD4LE90_BACCE</name>
<feature type="domain" description="N-acetyltransferase" evidence="1">
    <location>
        <begin position="129"/>
        <end position="259"/>
    </location>
</feature>
<gene>
    <name evidence="2" type="ORF">JCR31_12935</name>
</gene>
<dbReference type="PANTHER" id="PTHR31143:SF2">
    <property type="entry name" value="FR47-LIKE DOMAIN-CONTAINING PROTEIN-RELATED"/>
    <property type="match status" value="1"/>
</dbReference>
<dbReference type="Pfam" id="PF12746">
    <property type="entry name" value="GNAT_acetyltran"/>
    <property type="match status" value="1"/>
</dbReference>
<sequence length="274" mass="31312">MIYKADNDVRKKLVEMFDDFDSTIILSYLQGHMGNAWVDNLENPTVAQITVGIFVFYAGNPNAEEAEELLYNLPDFTLAIVDSDEWKKRIETVHKGSIEKFQRFRFNKNPGDLDKEYIRDILSTLPKNYEMKKIDKDIAKSSSFHALSEDFTSQFDSIDDFIDRGVGYAILNKGQVVSAATSFNIFDDGIEIEIASHPEHRRKGLAMIVASALILDCLDRGKYPSWDEANSESVELAKKLGYTLKESYDTYFIEIKNEPIQVHKLKCFSVYVLS</sequence>
<evidence type="ECO:0000313" key="3">
    <source>
        <dbReference type="Proteomes" id="UP000613452"/>
    </source>
</evidence>
<dbReference type="InterPro" id="IPR027365">
    <property type="entry name" value="GNAT_acetyltra_YdfB-like"/>
</dbReference>
<dbReference type="InterPro" id="IPR042573">
    <property type="entry name" value="GNAT_acetyltra_N"/>
</dbReference>
<dbReference type="Gene3D" id="3.40.630.110">
    <property type="entry name" value="GNAT acetyltransferase-like"/>
    <property type="match status" value="1"/>
</dbReference>
<reference evidence="2 3" key="1">
    <citation type="submission" date="2020-12" db="EMBL/GenBank/DDBJ databases">
        <title>Genome assembly for a thermostable protease producing Bacillus cereus MAKP1 strain isolated from chicken gut.</title>
        <authorList>
            <person name="Malaviya A."/>
        </authorList>
    </citation>
    <scope>NUCLEOTIDE SEQUENCE [LARGE SCALE GENOMIC DNA]</scope>
    <source>
        <strain evidence="2 3">MAKP1</strain>
    </source>
</reference>
<dbReference type="EMBL" id="JAEFBZ010000001">
    <property type="protein sequence ID" value="MBK1608811.1"/>
    <property type="molecule type" value="Genomic_DNA"/>
</dbReference>
<protein>
    <submittedName>
        <fullName evidence="2">GNAT family N-acetyltransferase</fullName>
    </submittedName>
</protein>
<proteinExistence type="predicted"/>
<evidence type="ECO:0000259" key="1">
    <source>
        <dbReference type="PROSITE" id="PS51186"/>
    </source>
</evidence>
<comment type="caution">
    <text evidence="2">The sequence shown here is derived from an EMBL/GenBank/DDBJ whole genome shotgun (WGS) entry which is preliminary data.</text>
</comment>
<dbReference type="InterPro" id="IPR000182">
    <property type="entry name" value="GNAT_dom"/>
</dbReference>
<dbReference type="Gene3D" id="3.40.630.30">
    <property type="match status" value="1"/>
</dbReference>
<dbReference type="InterPro" id="IPR016181">
    <property type="entry name" value="Acyl_CoA_acyltransferase"/>
</dbReference>
<evidence type="ECO:0000313" key="2">
    <source>
        <dbReference type="EMBL" id="MBK1608811.1"/>
    </source>
</evidence>
<dbReference type="RefSeq" id="WP_200152183.1">
    <property type="nucleotide sequence ID" value="NZ_AP022964.1"/>
</dbReference>
<accession>A0ABD4LE90</accession>
<dbReference type="PANTHER" id="PTHR31143">
    <property type="match status" value="1"/>
</dbReference>
<organism evidence="2 3">
    <name type="scientific">Bacillus cereus</name>
    <dbReference type="NCBI Taxonomy" id="1396"/>
    <lineage>
        <taxon>Bacteria</taxon>
        <taxon>Bacillati</taxon>
        <taxon>Bacillota</taxon>
        <taxon>Bacilli</taxon>
        <taxon>Bacillales</taxon>
        <taxon>Bacillaceae</taxon>
        <taxon>Bacillus</taxon>
        <taxon>Bacillus cereus group</taxon>
    </lineage>
</organism>
<dbReference type="Proteomes" id="UP000613452">
    <property type="component" value="Unassembled WGS sequence"/>
</dbReference>